<keyword evidence="4" id="KW-0805">Transcription regulation</keyword>
<evidence type="ECO:0000256" key="3">
    <source>
        <dbReference type="ARBA" id="ARBA00022833"/>
    </source>
</evidence>
<dbReference type="InterPro" id="IPR049914">
    <property type="entry name" value="PHD1-3/5-6"/>
</dbReference>
<evidence type="ECO:0000256" key="4">
    <source>
        <dbReference type="ARBA" id="ARBA00023015"/>
    </source>
</evidence>
<dbReference type="OrthoDB" id="651601at2759"/>
<feature type="domain" description="AIPP2-like SPOC-like" evidence="7">
    <location>
        <begin position="233"/>
        <end position="369"/>
    </location>
</feature>
<dbReference type="PANTHER" id="PTHR33304:SF36">
    <property type="entry name" value="GB|AAF26970.1-RELATED"/>
    <property type="match status" value="1"/>
</dbReference>
<dbReference type="GO" id="GO:0008270">
    <property type="term" value="F:zinc ion binding"/>
    <property type="evidence" value="ECO:0007669"/>
    <property type="project" value="UniProtKB-KW"/>
</dbReference>
<evidence type="ECO:0000313" key="8">
    <source>
        <dbReference type="EMBL" id="VVB17576.1"/>
    </source>
</evidence>
<dbReference type="GO" id="GO:0140566">
    <property type="term" value="F:histone reader activity"/>
    <property type="evidence" value="ECO:0007669"/>
    <property type="project" value="InterPro"/>
</dbReference>
<keyword evidence="2" id="KW-0863">Zinc-finger</keyword>
<comment type="caution">
    <text evidence="8">The sequence shown here is derived from an EMBL/GenBank/DDBJ whole genome shotgun (WGS) entry which is preliminary data.</text>
</comment>
<dbReference type="Pfam" id="PF23121">
    <property type="entry name" value="SPOC_AIPP2"/>
    <property type="match status" value="1"/>
</dbReference>
<organism evidence="8 9">
    <name type="scientific">Arabis nemorensis</name>
    <dbReference type="NCBI Taxonomy" id="586526"/>
    <lineage>
        <taxon>Eukaryota</taxon>
        <taxon>Viridiplantae</taxon>
        <taxon>Streptophyta</taxon>
        <taxon>Embryophyta</taxon>
        <taxon>Tracheophyta</taxon>
        <taxon>Spermatophyta</taxon>
        <taxon>Magnoliopsida</taxon>
        <taxon>eudicotyledons</taxon>
        <taxon>Gunneridae</taxon>
        <taxon>Pentapetalae</taxon>
        <taxon>rosids</taxon>
        <taxon>malvids</taxon>
        <taxon>Brassicales</taxon>
        <taxon>Brassicaceae</taxon>
        <taxon>Arabideae</taxon>
        <taxon>Arabis</taxon>
    </lineage>
</organism>
<accession>A0A565CVZ3</accession>
<evidence type="ECO:0000259" key="7">
    <source>
        <dbReference type="Pfam" id="PF23121"/>
    </source>
</evidence>
<dbReference type="InterPro" id="IPR056280">
    <property type="entry name" value="AIPP2-like_SPOC"/>
</dbReference>
<evidence type="ECO:0000256" key="2">
    <source>
        <dbReference type="ARBA" id="ARBA00022771"/>
    </source>
</evidence>
<dbReference type="Proteomes" id="UP000489600">
    <property type="component" value="Unassembled WGS sequence"/>
</dbReference>
<gene>
    <name evidence="8" type="ORF">ANE_LOCUS28020</name>
</gene>
<reference evidence="8" key="1">
    <citation type="submission" date="2019-07" db="EMBL/GenBank/DDBJ databases">
        <authorList>
            <person name="Dittberner H."/>
        </authorList>
    </citation>
    <scope>NUCLEOTIDE SEQUENCE [LARGE SCALE GENOMIC DNA]</scope>
</reference>
<dbReference type="PANTHER" id="PTHR33304">
    <property type="match status" value="1"/>
</dbReference>
<feature type="compositionally biased region" description="Polar residues" evidence="6">
    <location>
        <begin position="66"/>
        <end position="75"/>
    </location>
</feature>
<evidence type="ECO:0000256" key="6">
    <source>
        <dbReference type="SAM" id="MobiDB-lite"/>
    </source>
</evidence>
<evidence type="ECO:0000256" key="5">
    <source>
        <dbReference type="ARBA" id="ARBA00023163"/>
    </source>
</evidence>
<evidence type="ECO:0000256" key="1">
    <source>
        <dbReference type="ARBA" id="ARBA00022723"/>
    </source>
</evidence>
<keyword evidence="5" id="KW-0804">Transcription</keyword>
<proteinExistence type="predicted"/>
<keyword evidence="1" id="KW-0479">Metal-binding</keyword>
<keyword evidence="9" id="KW-1185">Reference proteome</keyword>
<protein>
    <recommendedName>
        <fullName evidence="7">AIPP2-like SPOC-like domain-containing protein</fullName>
    </recommendedName>
</protein>
<dbReference type="GO" id="GO:0034244">
    <property type="term" value="P:negative regulation of transcription elongation by RNA polymerase II"/>
    <property type="evidence" value="ECO:0007669"/>
    <property type="project" value="InterPro"/>
</dbReference>
<name>A0A565CVZ3_9BRAS</name>
<sequence>MPISLWLRSICGTCGSQGWKRLLVTCSKCRIACEHRYCMKEHSFETSIGFVCADCSMRPVQNSFASKSPNAAPQSHRNKVRVESSNPVPRWKKIPETSRMKLISPEEVRKLSCGGSKPTFKVPRPVPARSPIGLTKQNVCFPRARSLYSTVVAKKTTPIPLSPKKVEHRSPHTLQIRSGVIRQASNAQVVVEGSKSKVGGGAKDLGSKEICRSILSEKLLQLLPYRPALHTTWKGRIVDSATPSAFSGEYLAQPASEIRGKAYKLSKMIPVILKVELVPIGNLLNDLFVNRNPALTDVEMYIFPDNKNTKRFKEEHVHLFEIMKARNAMIRINIKDTPLLIFSSKQLDKSSQNIIQMQKKTNNFLWGIFLVTKKALALVPGTSNQTAKHSDDGDVVDNGTKPQFRYANHWNSGKQLQRH</sequence>
<dbReference type="EMBL" id="CABITT030000008">
    <property type="protein sequence ID" value="VVB17576.1"/>
    <property type="molecule type" value="Genomic_DNA"/>
</dbReference>
<dbReference type="AlphaFoldDB" id="A0A565CVZ3"/>
<keyword evidence="3" id="KW-0862">Zinc</keyword>
<feature type="region of interest" description="Disordered" evidence="6">
    <location>
        <begin position="66"/>
        <end position="90"/>
    </location>
</feature>
<evidence type="ECO:0000313" key="9">
    <source>
        <dbReference type="Proteomes" id="UP000489600"/>
    </source>
</evidence>